<protein>
    <submittedName>
        <fullName evidence="2">Uncharacterized protein</fullName>
    </submittedName>
</protein>
<dbReference type="EMBL" id="PVNL01000130">
    <property type="protein sequence ID" value="PRP97323.1"/>
    <property type="molecule type" value="Genomic_DNA"/>
</dbReference>
<evidence type="ECO:0000256" key="1">
    <source>
        <dbReference type="SAM" id="SignalP"/>
    </source>
</evidence>
<name>A0A2S9XWV2_9BACT</name>
<comment type="caution">
    <text evidence="2">The sequence shown here is derived from an EMBL/GenBank/DDBJ whole genome shotgun (WGS) entry which is preliminary data.</text>
</comment>
<dbReference type="OrthoDB" id="5492263at2"/>
<reference evidence="2 3" key="1">
    <citation type="submission" date="2018-03" db="EMBL/GenBank/DDBJ databases">
        <title>Draft Genome Sequences of the Obligatory Marine Myxobacteria Enhygromyxa salina SWB007.</title>
        <authorList>
            <person name="Poehlein A."/>
            <person name="Moghaddam J.A."/>
            <person name="Harms H."/>
            <person name="Alanjari M."/>
            <person name="Koenig G.M."/>
            <person name="Daniel R."/>
            <person name="Schaeberle T.F."/>
        </authorList>
    </citation>
    <scope>NUCLEOTIDE SEQUENCE [LARGE SCALE GENOMIC DNA]</scope>
    <source>
        <strain evidence="2 3">SWB007</strain>
    </source>
</reference>
<accession>A0A2S9XWV2</accession>
<evidence type="ECO:0000313" key="2">
    <source>
        <dbReference type="EMBL" id="PRP97323.1"/>
    </source>
</evidence>
<sequence>MRRGLSRFGAAGLGLAASLGLAAGGCTEIPDIAYETEHFEIAPDFDYPICAGTLAYFEAHLSSVESSLSRTVPFGERIRFYWITKNLDSWCSERALGCYYPGTRVIIGTGESVSHEIVHAVLNAEAQTNYFLEEGIAELYSGVGAYRRASLDSRPDPSELLWLSPTDYRFGELDYAVAAHFMAYIEHEFGDGSTRGIADVIVTAAGPPELEASFERFTGISFAQLERNYDHFARNHYQGLHDQDITPIETKRWIDVSLRCDQDDTFGPLTDGSPGMYRSLRLELDDPQTVDVELRAPERVSVEIVDVRRERGSGVVLDFRHPKPSGVNEHPVLRGGESSAVHLRAGTHLLIISQPDYDYSDAFLHVVPRQFPRSNDDQLPP</sequence>
<dbReference type="PROSITE" id="PS51257">
    <property type="entry name" value="PROKAR_LIPOPROTEIN"/>
    <property type="match status" value="1"/>
</dbReference>
<gene>
    <name evidence="2" type="ORF">ENSA7_66730</name>
</gene>
<dbReference type="RefSeq" id="WP_106093497.1">
    <property type="nucleotide sequence ID" value="NZ_PVNL01000130.1"/>
</dbReference>
<organism evidence="2 3">
    <name type="scientific">Enhygromyxa salina</name>
    <dbReference type="NCBI Taxonomy" id="215803"/>
    <lineage>
        <taxon>Bacteria</taxon>
        <taxon>Pseudomonadati</taxon>
        <taxon>Myxococcota</taxon>
        <taxon>Polyangia</taxon>
        <taxon>Nannocystales</taxon>
        <taxon>Nannocystaceae</taxon>
        <taxon>Enhygromyxa</taxon>
    </lineage>
</organism>
<dbReference type="Proteomes" id="UP000238823">
    <property type="component" value="Unassembled WGS sequence"/>
</dbReference>
<feature type="signal peptide" evidence="1">
    <location>
        <begin position="1"/>
        <end position="22"/>
    </location>
</feature>
<evidence type="ECO:0000313" key="3">
    <source>
        <dbReference type="Proteomes" id="UP000238823"/>
    </source>
</evidence>
<dbReference type="AlphaFoldDB" id="A0A2S9XWV2"/>
<feature type="chain" id="PRO_5015690370" evidence="1">
    <location>
        <begin position="23"/>
        <end position="381"/>
    </location>
</feature>
<proteinExistence type="predicted"/>
<keyword evidence="1" id="KW-0732">Signal</keyword>